<dbReference type="AlphaFoldDB" id="A0AB36TG79"/>
<sequence>MSKNIVKLWQTACLSNNKVFTKELFGERRIENV</sequence>
<evidence type="ECO:0000313" key="2">
    <source>
        <dbReference type="Proteomes" id="UP000223596"/>
    </source>
</evidence>
<reference evidence="1 2" key="1">
    <citation type="submission" date="2017-09" db="EMBL/GenBank/DDBJ databases">
        <title>Evaluation of Pacific Biosciences Sequencing Technology to Finishing C. thermocellum Genome Sequences.</title>
        <authorList>
            <person name="Brown S."/>
        </authorList>
    </citation>
    <scope>NUCLEOTIDE SEQUENCE [LARGE SCALE GENOMIC DNA]</scope>
    <source>
        <strain evidence="1 2">AD2</strain>
    </source>
</reference>
<evidence type="ECO:0000313" key="1">
    <source>
        <dbReference type="EMBL" id="PFH02601.1"/>
    </source>
</evidence>
<name>A0AB36TG79_ACETH</name>
<accession>A0AB36TG79</accession>
<comment type="caution">
    <text evidence="1">The sequence shown here is derived from an EMBL/GenBank/DDBJ whole genome shotgun (WGS) entry which is preliminary data.</text>
</comment>
<dbReference type="EMBL" id="PDBW01000001">
    <property type="protein sequence ID" value="PFH02601.1"/>
    <property type="molecule type" value="Genomic_DNA"/>
</dbReference>
<organism evidence="1 2">
    <name type="scientific">Acetivibrio thermocellus AD2</name>
    <dbReference type="NCBI Taxonomy" id="1138384"/>
    <lineage>
        <taxon>Bacteria</taxon>
        <taxon>Bacillati</taxon>
        <taxon>Bacillota</taxon>
        <taxon>Clostridia</taxon>
        <taxon>Eubacteriales</taxon>
        <taxon>Oscillospiraceae</taxon>
        <taxon>Acetivibrio</taxon>
    </lineage>
</organism>
<protein>
    <submittedName>
        <fullName evidence="1">Uncharacterized protein</fullName>
    </submittedName>
</protein>
<proteinExistence type="predicted"/>
<dbReference type="Proteomes" id="UP000223596">
    <property type="component" value="Unassembled WGS sequence"/>
</dbReference>
<gene>
    <name evidence="1" type="ORF">M972_111382</name>
</gene>